<comment type="caution">
    <text evidence="3">The sequence shown here is derived from an EMBL/GenBank/DDBJ whole genome shotgun (WGS) entry which is preliminary data.</text>
</comment>
<evidence type="ECO:0000313" key="4">
    <source>
        <dbReference type="Proteomes" id="UP000640274"/>
    </source>
</evidence>
<feature type="domain" description="Transcobalamin-like C-terminal" evidence="2">
    <location>
        <begin position="244"/>
        <end position="319"/>
    </location>
</feature>
<accession>A0A934J7K4</accession>
<sequence length="339" mass="35191">MHRTQRRCLLLVAGFILLAAILAGCSIGESNEISEQGDKVSNAAHKQDVEQDNDGTEQSHSDIGSSRQEEAALSGGKSDGQPVDETGNQTKGAEESSASPDAQTAADSNEQPAANGKGDSGSPAGAAGGVAKGEETDKEGTRSSSVETVPSGGTSKSAGQAASGSSEKPSSGTVKTPKPADSAAPPNSETGRAGSTATEPSQAAGDKDTKSSAARKQDTVNFTIVGPSDVGDILKTTEVKIEKNDTVLDVLKRVTRANKIHMEFRGRGATAYIEGIDNIYEFDYGSGSGWMYNINGKYPNRGAGVWSVKAGDKIEWRYTEDLGKDLGVEMGGLWDGKEE</sequence>
<feature type="compositionally biased region" description="Polar residues" evidence="1">
    <location>
        <begin position="86"/>
        <end position="112"/>
    </location>
</feature>
<evidence type="ECO:0000313" key="3">
    <source>
        <dbReference type="EMBL" id="MBJ6361867.1"/>
    </source>
</evidence>
<feature type="compositionally biased region" description="Low complexity" evidence="1">
    <location>
        <begin position="116"/>
        <end position="125"/>
    </location>
</feature>
<name>A0A934J7K4_9BACL</name>
<dbReference type="AlphaFoldDB" id="A0A934J7K4"/>
<keyword evidence="4" id="KW-1185">Reference proteome</keyword>
<feature type="compositionally biased region" description="Basic and acidic residues" evidence="1">
    <location>
        <begin position="205"/>
        <end position="215"/>
    </location>
</feature>
<evidence type="ECO:0000259" key="2">
    <source>
        <dbReference type="Pfam" id="PF14478"/>
    </source>
</evidence>
<proteinExistence type="predicted"/>
<dbReference type="Gene3D" id="2.170.130.30">
    <property type="match status" value="1"/>
</dbReference>
<reference evidence="3" key="1">
    <citation type="submission" date="2020-12" db="EMBL/GenBank/DDBJ databases">
        <authorList>
            <person name="Huq M.A."/>
        </authorList>
    </citation>
    <scope>NUCLEOTIDE SEQUENCE</scope>
    <source>
        <strain evidence="3">MAHUQ-46</strain>
    </source>
</reference>
<dbReference type="Proteomes" id="UP000640274">
    <property type="component" value="Unassembled WGS sequence"/>
</dbReference>
<dbReference type="EMBL" id="JAELUP010000061">
    <property type="protein sequence ID" value="MBJ6361867.1"/>
    <property type="molecule type" value="Genomic_DNA"/>
</dbReference>
<dbReference type="RefSeq" id="WP_199019420.1">
    <property type="nucleotide sequence ID" value="NZ_JAELUP010000061.1"/>
</dbReference>
<dbReference type="PROSITE" id="PS51257">
    <property type="entry name" value="PROKAR_LIPOPROTEIN"/>
    <property type="match status" value="1"/>
</dbReference>
<protein>
    <submittedName>
        <fullName evidence="3">DUF4430 domain-containing protein</fullName>
    </submittedName>
</protein>
<gene>
    <name evidence="3" type="ORF">JFN88_11395</name>
</gene>
<dbReference type="InterPro" id="IPR027954">
    <property type="entry name" value="Transcobalamin-like_C"/>
</dbReference>
<feature type="compositionally biased region" description="Low complexity" evidence="1">
    <location>
        <begin position="151"/>
        <end position="166"/>
    </location>
</feature>
<feature type="compositionally biased region" description="Basic and acidic residues" evidence="1">
    <location>
        <begin position="132"/>
        <end position="141"/>
    </location>
</feature>
<feature type="compositionally biased region" description="Polar residues" evidence="1">
    <location>
        <begin position="185"/>
        <end position="201"/>
    </location>
</feature>
<evidence type="ECO:0000256" key="1">
    <source>
        <dbReference type="SAM" id="MobiDB-lite"/>
    </source>
</evidence>
<feature type="compositionally biased region" description="Polar residues" evidence="1">
    <location>
        <begin position="56"/>
        <end position="66"/>
    </location>
</feature>
<organism evidence="3 4">
    <name type="scientific">Paenibacillus roseus</name>
    <dbReference type="NCBI Taxonomy" id="2798579"/>
    <lineage>
        <taxon>Bacteria</taxon>
        <taxon>Bacillati</taxon>
        <taxon>Bacillota</taxon>
        <taxon>Bacilli</taxon>
        <taxon>Bacillales</taxon>
        <taxon>Paenibacillaceae</taxon>
        <taxon>Paenibacillus</taxon>
    </lineage>
</organism>
<dbReference type="Pfam" id="PF14478">
    <property type="entry name" value="DUF4430"/>
    <property type="match status" value="1"/>
</dbReference>
<feature type="region of interest" description="Disordered" evidence="1">
    <location>
        <begin position="36"/>
        <end position="215"/>
    </location>
</feature>